<dbReference type="SUPFAM" id="SSF46767">
    <property type="entry name" value="Methylated DNA-protein cysteine methyltransferase, C-terminal domain"/>
    <property type="match status" value="1"/>
</dbReference>
<accession>A0A556N0H3</accession>
<feature type="domain" description="Methylated-DNA-[protein]-cysteine S-methyltransferase DNA binding" evidence="2">
    <location>
        <begin position="13"/>
        <end position="94"/>
    </location>
</feature>
<dbReference type="RefSeq" id="WP_144332646.1">
    <property type="nucleotide sequence ID" value="NZ_VLPL01000003.1"/>
</dbReference>
<dbReference type="PANTHER" id="PTHR42942:SF1">
    <property type="entry name" value="ALKYLTRANSFERASE-LIKE PROTEIN 1"/>
    <property type="match status" value="1"/>
</dbReference>
<dbReference type="AlphaFoldDB" id="A0A556N0H3"/>
<dbReference type="InterPro" id="IPR036217">
    <property type="entry name" value="MethylDNA_cys_MeTrfase_DNAb"/>
</dbReference>
<dbReference type="Pfam" id="PF01035">
    <property type="entry name" value="DNA_binding_1"/>
    <property type="match status" value="1"/>
</dbReference>
<dbReference type="CDD" id="cd06445">
    <property type="entry name" value="ATase"/>
    <property type="match status" value="1"/>
</dbReference>
<dbReference type="OrthoDB" id="9132167at2"/>
<evidence type="ECO:0000256" key="1">
    <source>
        <dbReference type="ARBA" id="ARBA00022763"/>
    </source>
</evidence>
<comment type="caution">
    <text evidence="3">The sequence shown here is derived from an EMBL/GenBank/DDBJ whole genome shotgun (WGS) entry which is preliminary data.</text>
</comment>
<dbReference type="GO" id="GO:0006281">
    <property type="term" value="P:DNA repair"/>
    <property type="evidence" value="ECO:0007669"/>
    <property type="project" value="InterPro"/>
</dbReference>
<proteinExistence type="predicted"/>
<dbReference type="PANTHER" id="PTHR42942">
    <property type="entry name" value="6-O-METHYLGUANINE DNA METHYLTRANSFERASE"/>
    <property type="match status" value="1"/>
</dbReference>
<dbReference type="Proteomes" id="UP000316008">
    <property type="component" value="Unassembled WGS sequence"/>
</dbReference>
<keyword evidence="4" id="KW-1185">Reference proteome</keyword>
<organism evidence="3 4">
    <name type="scientific">Fluviicola chungangensis</name>
    <dbReference type="NCBI Taxonomy" id="2597671"/>
    <lineage>
        <taxon>Bacteria</taxon>
        <taxon>Pseudomonadati</taxon>
        <taxon>Bacteroidota</taxon>
        <taxon>Flavobacteriia</taxon>
        <taxon>Flavobacteriales</taxon>
        <taxon>Crocinitomicaceae</taxon>
        <taxon>Fluviicola</taxon>
    </lineage>
</organism>
<evidence type="ECO:0000313" key="4">
    <source>
        <dbReference type="Proteomes" id="UP000316008"/>
    </source>
</evidence>
<dbReference type="InterPro" id="IPR014048">
    <property type="entry name" value="MethylDNA_cys_MeTrfase_DNA-bd"/>
</dbReference>
<dbReference type="Gene3D" id="1.10.10.10">
    <property type="entry name" value="Winged helix-like DNA-binding domain superfamily/Winged helix DNA-binding domain"/>
    <property type="match status" value="1"/>
</dbReference>
<dbReference type="InterPro" id="IPR052520">
    <property type="entry name" value="ATL_DNA_repair"/>
</dbReference>
<dbReference type="GO" id="GO:0003824">
    <property type="term" value="F:catalytic activity"/>
    <property type="evidence" value="ECO:0007669"/>
    <property type="project" value="InterPro"/>
</dbReference>
<dbReference type="EMBL" id="VLPL01000003">
    <property type="protein sequence ID" value="TSJ45691.1"/>
    <property type="molecule type" value="Genomic_DNA"/>
</dbReference>
<gene>
    <name evidence="3" type="ORF">FO442_08050</name>
</gene>
<protein>
    <submittedName>
        <fullName evidence="3">MGMT family protein</fullName>
    </submittedName>
</protein>
<dbReference type="InterPro" id="IPR036388">
    <property type="entry name" value="WH-like_DNA-bd_sf"/>
</dbReference>
<name>A0A556N0H3_9FLAO</name>
<keyword evidence="1" id="KW-0227">DNA damage</keyword>
<sequence length="119" mass="13550">MIKPIKLSEANADFFDRVYQVVRLIPKGRATSYGAIAKYLGAKSGSRMVGWAMNAAHSIREIPAQRVVNRNGQLTGKMHFETPTKMEELLQLDGIEVKNDQIVNWKEVFWDPMTELQID</sequence>
<evidence type="ECO:0000313" key="3">
    <source>
        <dbReference type="EMBL" id="TSJ45691.1"/>
    </source>
</evidence>
<evidence type="ECO:0000259" key="2">
    <source>
        <dbReference type="Pfam" id="PF01035"/>
    </source>
</evidence>
<reference evidence="3 4" key="1">
    <citation type="submission" date="2019-07" db="EMBL/GenBank/DDBJ databases">
        <authorList>
            <person name="Huq M.A."/>
        </authorList>
    </citation>
    <scope>NUCLEOTIDE SEQUENCE [LARGE SCALE GENOMIC DNA]</scope>
    <source>
        <strain evidence="3 4">MAH-3</strain>
    </source>
</reference>